<evidence type="ECO:0000259" key="10">
    <source>
        <dbReference type="Pfam" id="PF05649"/>
    </source>
</evidence>
<dbReference type="InterPro" id="IPR018497">
    <property type="entry name" value="Peptidase_M13_C"/>
</dbReference>
<dbReference type="Proteomes" id="UP000035642">
    <property type="component" value="Unassembled WGS sequence"/>
</dbReference>
<keyword evidence="11" id="KW-1185">Reference proteome</keyword>
<dbReference type="PANTHER" id="PTHR11733">
    <property type="entry name" value="ZINC METALLOPROTEASE FAMILY M13 NEPRILYSIN-RELATED"/>
    <property type="match status" value="1"/>
</dbReference>
<dbReference type="GO" id="GO:0004222">
    <property type="term" value="F:metalloendopeptidase activity"/>
    <property type="evidence" value="ECO:0007669"/>
    <property type="project" value="InterPro"/>
</dbReference>
<keyword evidence="6" id="KW-0862">Zinc</keyword>
<keyword evidence="7" id="KW-0482">Metalloprotease</keyword>
<dbReference type="AlphaFoldDB" id="A0A0K0DLB5"/>
<evidence type="ECO:0000256" key="3">
    <source>
        <dbReference type="ARBA" id="ARBA00022670"/>
    </source>
</evidence>
<evidence type="ECO:0000256" key="2">
    <source>
        <dbReference type="ARBA" id="ARBA00007357"/>
    </source>
</evidence>
<dbReference type="PROSITE" id="PS51885">
    <property type="entry name" value="NEPRILYSIN"/>
    <property type="match status" value="1"/>
</dbReference>
<evidence type="ECO:0000259" key="9">
    <source>
        <dbReference type="Pfam" id="PF01431"/>
    </source>
</evidence>
<dbReference type="STRING" id="6313.A0A0K0DLB5"/>
<feature type="domain" description="Peptidase M13 N-terminal" evidence="10">
    <location>
        <begin position="233"/>
        <end position="458"/>
    </location>
</feature>
<dbReference type="Pfam" id="PF05649">
    <property type="entry name" value="Peptidase_M13_N"/>
    <property type="match status" value="1"/>
</dbReference>
<evidence type="ECO:0000256" key="4">
    <source>
        <dbReference type="ARBA" id="ARBA00022723"/>
    </source>
</evidence>
<comment type="cofactor">
    <cofactor evidence="1">
        <name>Zn(2+)</name>
        <dbReference type="ChEBI" id="CHEBI:29105"/>
    </cofactor>
</comment>
<evidence type="ECO:0000256" key="6">
    <source>
        <dbReference type="ARBA" id="ARBA00022833"/>
    </source>
</evidence>
<dbReference type="PRINTS" id="PR00786">
    <property type="entry name" value="NEPRILYSIN"/>
</dbReference>
<proteinExistence type="inferred from homology"/>
<evidence type="ECO:0000256" key="1">
    <source>
        <dbReference type="ARBA" id="ARBA00001947"/>
    </source>
</evidence>
<organism evidence="11 12">
    <name type="scientific">Angiostrongylus cantonensis</name>
    <name type="common">Rat lungworm</name>
    <dbReference type="NCBI Taxonomy" id="6313"/>
    <lineage>
        <taxon>Eukaryota</taxon>
        <taxon>Metazoa</taxon>
        <taxon>Ecdysozoa</taxon>
        <taxon>Nematoda</taxon>
        <taxon>Chromadorea</taxon>
        <taxon>Rhabditida</taxon>
        <taxon>Rhabditina</taxon>
        <taxon>Rhabditomorpha</taxon>
        <taxon>Strongyloidea</taxon>
        <taxon>Metastrongylidae</taxon>
        <taxon>Angiostrongylus</taxon>
    </lineage>
</organism>
<evidence type="ECO:0000313" key="11">
    <source>
        <dbReference type="Proteomes" id="UP000035642"/>
    </source>
</evidence>
<protein>
    <submittedName>
        <fullName evidence="12">Peptidase_M13 domain-containing protein</fullName>
    </submittedName>
</protein>
<evidence type="ECO:0000256" key="8">
    <source>
        <dbReference type="SAM" id="MobiDB-lite"/>
    </source>
</evidence>
<dbReference type="Gene3D" id="3.40.390.10">
    <property type="entry name" value="Collagenase (Catalytic Domain)"/>
    <property type="match status" value="2"/>
</dbReference>
<dbReference type="GO" id="GO:0046872">
    <property type="term" value="F:metal ion binding"/>
    <property type="evidence" value="ECO:0007669"/>
    <property type="project" value="UniProtKB-KW"/>
</dbReference>
<dbReference type="PANTHER" id="PTHR11733:SF240">
    <property type="entry name" value="GH14155P-RELATED"/>
    <property type="match status" value="1"/>
</dbReference>
<dbReference type="Gene3D" id="1.10.1380.10">
    <property type="entry name" value="Neutral endopeptidase , domain2"/>
    <property type="match status" value="2"/>
</dbReference>
<dbReference type="GO" id="GO:0005886">
    <property type="term" value="C:plasma membrane"/>
    <property type="evidence" value="ECO:0007669"/>
    <property type="project" value="TreeGrafter"/>
</dbReference>
<dbReference type="InterPro" id="IPR042089">
    <property type="entry name" value="Peptidase_M13_dom_2"/>
</dbReference>
<dbReference type="InterPro" id="IPR024079">
    <property type="entry name" value="MetalloPept_cat_dom_sf"/>
</dbReference>
<evidence type="ECO:0000313" key="12">
    <source>
        <dbReference type="WBParaSite" id="ACAC_0001237601-mRNA-1"/>
    </source>
</evidence>
<evidence type="ECO:0000256" key="7">
    <source>
        <dbReference type="ARBA" id="ARBA00023049"/>
    </source>
</evidence>
<keyword evidence="4" id="KW-0479">Metal-binding</keyword>
<dbReference type="WBParaSite" id="ACAC_0001237601-mRNA-1">
    <property type="protein sequence ID" value="ACAC_0001237601-mRNA-1"/>
    <property type="gene ID" value="ACAC_0001237601"/>
</dbReference>
<accession>A0A0K0DLB5</accession>
<evidence type="ECO:0000256" key="5">
    <source>
        <dbReference type="ARBA" id="ARBA00022801"/>
    </source>
</evidence>
<dbReference type="InterPro" id="IPR000718">
    <property type="entry name" value="Peptidase_M13"/>
</dbReference>
<dbReference type="SUPFAM" id="SSF55486">
    <property type="entry name" value="Metalloproteases ('zincins'), catalytic domain"/>
    <property type="match status" value="1"/>
</dbReference>
<dbReference type="Pfam" id="PF01431">
    <property type="entry name" value="Peptidase_M13"/>
    <property type="match status" value="1"/>
</dbReference>
<feature type="domain" description="Peptidase M13 C-terminal" evidence="9">
    <location>
        <begin position="520"/>
        <end position="778"/>
    </location>
</feature>
<name>A0A0K0DLB5_ANGCA</name>
<keyword evidence="3" id="KW-0645">Protease</keyword>
<dbReference type="GO" id="GO:0016485">
    <property type="term" value="P:protein processing"/>
    <property type="evidence" value="ECO:0007669"/>
    <property type="project" value="TreeGrafter"/>
</dbReference>
<reference evidence="11" key="1">
    <citation type="submission" date="2012-09" db="EMBL/GenBank/DDBJ databases">
        <authorList>
            <person name="Martin A.A."/>
        </authorList>
    </citation>
    <scope>NUCLEOTIDE SEQUENCE</scope>
</reference>
<reference evidence="12" key="2">
    <citation type="submission" date="2016-04" db="UniProtKB">
        <authorList>
            <consortium name="WormBaseParasite"/>
        </authorList>
    </citation>
    <scope>IDENTIFICATION</scope>
</reference>
<dbReference type="InterPro" id="IPR008753">
    <property type="entry name" value="Peptidase_M13_N"/>
</dbReference>
<feature type="region of interest" description="Disordered" evidence="8">
    <location>
        <begin position="1"/>
        <end position="34"/>
    </location>
</feature>
<dbReference type="CDD" id="cd08662">
    <property type="entry name" value="M13"/>
    <property type="match status" value="1"/>
</dbReference>
<comment type="similarity">
    <text evidence="2">Belongs to the peptidase M13 family.</text>
</comment>
<sequence>MFKKERMESIAEEEDEIRTNKEQPNKVNVPSPQQISTGNVNYQGYKGVVELFNLISDQAAFASEIPIILYFVPFKTERIYRSSLNATVSPCEDFYQYTCGNFNTSMSFDMSDSENVDNMVDQLSDINYVNRSPDPVKQVSWYFLQCVNARLNWTNMVKDGAVVMNAIKRVAEGDPRSLQETQFPFYMLYQTETVLAFPDSAGLGYLFGGLFQRIVSTMSLLAKTQNIKLDFPTLLADAKAIVEFDHLLATTYSTDDTTRRHYDRSYNPMTIDKLSKTYSNISWTTFVSMATIKAQNVVERLLTDPAYQYIVMEPEKLQKLNDNLGDPSFVSSRTIVNYIYYHVVDANVEYLPWKQGSLENIDFFFTERPLLGRPRRIRQGETFFTLLIRTYANARVFIDKIYPTNESRIQLREHVAKMVSSILIGFRTMIDQLNWMTSATKKGAYSKIDNLVKNIAYPDWITDDAQLTSYYKDIDIQVNRDDYLTIMLKIGTFNNILSWNMLVSGSTRRQDFNGPPGTTNAWYQPQLNSITFPAAILHQPFYDPTWPTAVNFGGLGVVAGHELTHGFDDEGVQWDGTGMLRGRTKQSPGSFTFTNLMRNLHRWMDDASKTSFDSMAHCVVKEYDEFCPLNKTAYGTAACLDGAQTQGENIADNGGIIFISMTCHEFLGIHAAYRAYRNFINLYGPDPQLPDEVLQEFTSEQLFFLSFARVCLLVLPNLKSRVWCQQPSVDQSVELQILLDPHSPAKYRVFGTIQNFAAFKDAFHCPSSAYAPDKHCDVWVSDIDSCK</sequence>
<feature type="compositionally biased region" description="Polar residues" evidence="8">
    <location>
        <begin position="25"/>
        <end position="34"/>
    </location>
</feature>
<keyword evidence="5" id="KW-0378">Hydrolase</keyword>